<dbReference type="GO" id="GO:0000049">
    <property type="term" value="F:tRNA binding"/>
    <property type="evidence" value="ECO:0007669"/>
    <property type="project" value="UniProtKB-UniRule"/>
</dbReference>
<dbReference type="OrthoDB" id="9800507at2"/>
<evidence type="ECO:0000256" key="7">
    <source>
        <dbReference type="ARBA" id="ARBA00050038"/>
    </source>
</evidence>
<dbReference type="PROSITE" id="PS01195">
    <property type="entry name" value="PEPT_TRNA_HYDROL_1"/>
    <property type="match status" value="1"/>
</dbReference>
<keyword evidence="12" id="KW-1185">Reference proteome</keyword>
<evidence type="ECO:0000256" key="9">
    <source>
        <dbReference type="RuleBase" id="RU000673"/>
    </source>
</evidence>
<accession>A0A1W1UJ06</accession>
<protein>
    <recommendedName>
        <fullName evidence="7 8">Peptidyl-tRNA hydrolase</fullName>
        <shortName evidence="8">Pth</shortName>
        <ecNumber evidence="1 8">3.1.1.29</ecNumber>
    </recommendedName>
</protein>
<dbReference type="PANTHER" id="PTHR17224">
    <property type="entry name" value="PEPTIDYL-TRNA HYDROLASE"/>
    <property type="match status" value="1"/>
</dbReference>
<dbReference type="SUPFAM" id="SSF53178">
    <property type="entry name" value="Peptidyl-tRNA hydrolase-like"/>
    <property type="match status" value="1"/>
</dbReference>
<feature type="binding site" evidence="8">
    <location>
        <position position="14"/>
    </location>
    <ligand>
        <name>tRNA</name>
        <dbReference type="ChEBI" id="CHEBI:17843"/>
    </ligand>
</feature>
<comment type="subcellular location">
    <subcellularLocation>
        <location evidence="8">Cytoplasm</location>
    </subcellularLocation>
</comment>
<comment type="function">
    <text evidence="8">Hydrolyzes ribosome-free peptidyl-tRNAs (with 1 or more amino acids incorporated), which drop off the ribosome during protein synthesis, or as a result of ribosome stalling.</text>
</comment>
<reference evidence="12" key="1">
    <citation type="submission" date="2017-04" db="EMBL/GenBank/DDBJ databases">
        <authorList>
            <person name="Varghese N."/>
            <person name="Submissions S."/>
        </authorList>
    </citation>
    <scope>NUCLEOTIDE SEQUENCE [LARGE SCALE GENOMIC DNA]</scope>
    <source>
        <strain evidence="12">DSM 20463</strain>
    </source>
</reference>
<evidence type="ECO:0000256" key="2">
    <source>
        <dbReference type="ARBA" id="ARBA00022555"/>
    </source>
</evidence>
<evidence type="ECO:0000256" key="5">
    <source>
        <dbReference type="ARBA" id="ARBA00038063"/>
    </source>
</evidence>
<feature type="active site" description="Proton acceptor" evidence="8">
    <location>
        <position position="19"/>
    </location>
</feature>
<keyword evidence="2 8" id="KW-0820">tRNA-binding</keyword>
<evidence type="ECO:0000256" key="4">
    <source>
        <dbReference type="ARBA" id="ARBA00022884"/>
    </source>
</evidence>
<evidence type="ECO:0000313" key="11">
    <source>
        <dbReference type="EMBL" id="SMB81105.1"/>
    </source>
</evidence>
<dbReference type="GO" id="GO:0006515">
    <property type="term" value="P:protein quality control for misfolded or incompletely synthesized proteins"/>
    <property type="evidence" value="ECO:0007669"/>
    <property type="project" value="UniProtKB-UniRule"/>
</dbReference>
<dbReference type="STRING" id="573058.SAMN00017477_0320"/>
<dbReference type="InterPro" id="IPR036416">
    <property type="entry name" value="Pept_tRNA_hydro_sf"/>
</dbReference>
<dbReference type="PANTHER" id="PTHR17224:SF1">
    <property type="entry name" value="PEPTIDYL-TRNA HYDROLASE"/>
    <property type="match status" value="1"/>
</dbReference>
<dbReference type="InterPro" id="IPR018171">
    <property type="entry name" value="Pept_tRNA_hydro_CS"/>
</dbReference>
<sequence>MYIVVGLGNPGKNYEYTRHNVGFLAIDKLAEKFNVSVKKIKFKGLYEEIRIKNEKVILLKPQTYMNNSGESVRELMNFYKVEPENVIVIVDDIDIAPFTLKIKKSGSAGTHNGLKSIIYQIQSDKFPRVKIGVGNNEHKIDLADYVLGGFNKSDGLKIEEAIEKAADSVVEIIENGVESAMNKFN</sequence>
<feature type="site" description="Discriminates between blocked and unblocked aminoacyl-tRNA" evidence="8">
    <location>
        <position position="9"/>
    </location>
</feature>
<feature type="binding site" evidence="8">
    <location>
        <position position="112"/>
    </location>
    <ligand>
        <name>tRNA</name>
        <dbReference type="ChEBI" id="CHEBI:17843"/>
    </ligand>
</feature>
<gene>
    <name evidence="8" type="primary">pth</name>
    <name evidence="11" type="ORF">SAMN00017477_0320</name>
</gene>
<dbReference type="CDD" id="cd00462">
    <property type="entry name" value="PTH"/>
    <property type="match status" value="1"/>
</dbReference>
<evidence type="ECO:0000256" key="8">
    <source>
        <dbReference type="HAMAP-Rule" id="MF_00083"/>
    </source>
</evidence>
<keyword evidence="4 8" id="KW-0694">RNA-binding</keyword>
<comment type="catalytic activity">
    <reaction evidence="6 8 9">
        <text>an N-acyl-L-alpha-aminoacyl-tRNA + H2O = an N-acyl-L-amino acid + a tRNA + H(+)</text>
        <dbReference type="Rhea" id="RHEA:54448"/>
        <dbReference type="Rhea" id="RHEA-COMP:10123"/>
        <dbReference type="Rhea" id="RHEA-COMP:13883"/>
        <dbReference type="ChEBI" id="CHEBI:15377"/>
        <dbReference type="ChEBI" id="CHEBI:15378"/>
        <dbReference type="ChEBI" id="CHEBI:59874"/>
        <dbReference type="ChEBI" id="CHEBI:78442"/>
        <dbReference type="ChEBI" id="CHEBI:138191"/>
        <dbReference type="EC" id="3.1.1.29"/>
    </reaction>
</comment>
<keyword evidence="3 8" id="KW-0378">Hydrolase</keyword>
<keyword evidence="8" id="KW-0963">Cytoplasm</keyword>
<feature type="site" description="Stabilizes the basic form of H active site to accept a proton" evidence="8">
    <location>
        <position position="91"/>
    </location>
</feature>
<evidence type="ECO:0000256" key="10">
    <source>
        <dbReference type="RuleBase" id="RU004320"/>
    </source>
</evidence>
<dbReference type="Proteomes" id="UP000192368">
    <property type="component" value="Unassembled WGS sequence"/>
</dbReference>
<dbReference type="PROSITE" id="PS01196">
    <property type="entry name" value="PEPT_TRNA_HYDROL_2"/>
    <property type="match status" value="1"/>
</dbReference>
<dbReference type="NCBIfam" id="TIGR00447">
    <property type="entry name" value="pth"/>
    <property type="match status" value="1"/>
</dbReference>
<evidence type="ECO:0000313" key="12">
    <source>
        <dbReference type="Proteomes" id="UP000192368"/>
    </source>
</evidence>
<feature type="binding site" evidence="8">
    <location>
        <position position="64"/>
    </location>
    <ligand>
        <name>tRNA</name>
        <dbReference type="ChEBI" id="CHEBI:17843"/>
    </ligand>
</feature>
<dbReference type="EMBL" id="FWWR01000009">
    <property type="protein sequence ID" value="SMB81105.1"/>
    <property type="molecule type" value="Genomic_DNA"/>
</dbReference>
<dbReference type="GO" id="GO:0005737">
    <property type="term" value="C:cytoplasm"/>
    <property type="evidence" value="ECO:0007669"/>
    <property type="project" value="UniProtKB-SubCell"/>
</dbReference>
<dbReference type="GO" id="GO:0004045">
    <property type="term" value="F:peptidyl-tRNA hydrolase activity"/>
    <property type="evidence" value="ECO:0007669"/>
    <property type="project" value="UniProtKB-UniRule"/>
</dbReference>
<comment type="subunit">
    <text evidence="8">Monomer.</text>
</comment>
<name>A0A1W1UJ06_PEPAS</name>
<proteinExistence type="inferred from homology"/>
<dbReference type="InterPro" id="IPR001328">
    <property type="entry name" value="Pept_tRNA_hydro"/>
</dbReference>
<dbReference type="EC" id="3.1.1.29" evidence="1 8"/>
<evidence type="ECO:0000256" key="6">
    <source>
        <dbReference type="ARBA" id="ARBA00048707"/>
    </source>
</evidence>
<dbReference type="Pfam" id="PF01195">
    <property type="entry name" value="Pept_tRNA_hydro"/>
    <property type="match status" value="1"/>
</dbReference>
<comment type="function">
    <text evidence="8">Catalyzes the release of premature peptidyl moieties from peptidyl-tRNA molecules trapped in stalled 50S ribosomal subunits, and thus maintains levels of free tRNAs and 50S ribosomes.</text>
</comment>
<dbReference type="GO" id="GO:0072344">
    <property type="term" value="P:rescue of stalled ribosome"/>
    <property type="evidence" value="ECO:0007669"/>
    <property type="project" value="UniProtKB-UniRule"/>
</dbReference>
<organism evidence="11 12">
    <name type="scientific">Peptoniphilus asaccharolyticus DSM 20463</name>
    <dbReference type="NCBI Taxonomy" id="573058"/>
    <lineage>
        <taxon>Bacteria</taxon>
        <taxon>Bacillati</taxon>
        <taxon>Bacillota</taxon>
        <taxon>Tissierellia</taxon>
        <taxon>Tissierellales</taxon>
        <taxon>Peptoniphilaceae</taxon>
        <taxon>Peptoniphilus</taxon>
    </lineage>
</organism>
<dbReference type="HAMAP" id="MF_00083">
    <property type="entry name" value="Pept_tRNA_hydro_bact"/>
    <property type="match status" value="1"/>
</dbReference>
<dbReference type="RefSeq" id="WP_084230020.1">
    <property type="nucleotide sequence ID" value="NZ_FWWR01000009.1"/>
</dbReference>
<dbReference type="Gene3D" id="3.40.50.1470">
    <property type="entry name" value="Peptidyl-tRNA hydrolase"/>
    <property type="match status" value="1"/>
</dbReference>
<dbReference type="AlphaFoldDB" id="A0A1W1UJ06"/>
<evidence type="ECO:0000256" key="3">
    <source>
        <dbReference type="ARBA" id="ARBA00022801"/>
    </source>
</evidence>
<feature type="binding site" evidence="8">
    <location>
        <position position="66"/>
    </location>
    <ligand>
        <name>tRNA</name>
        <dbReference type="ChEBI" id="CHEBI:17843"/>
    </ligand>
</feature>
<comment type="similarity">
    <text evidence="5 8 10">Belongs to the PTH family.</text>
</comment>
<dbReference type="FunFam" id="3.40.50.1470:FF:000001">
    <property type="entry name" value="Peptidyl-tRNA hydrolase"/>
    <property type="match status" value="1"/>
</dbReference>
<evidence type="ECO:0000256" key="1">
    <source>
        <dbReference type="ARBA" id="ARBA00013260"/>
    </source>
</evidence>